<protein>
    <submittedName>
        <fullName evidence="5">GntR family transcriptional regulator</fullName>
    </submittedName>
</protein>
<evidence type="ECO:0000313" key="6">
    <source>
        <dbReference type="Proteomes" id="UP000824078"/>
    </source>
</evidence>
<comment type="caution">
    <text evidence="5">The sequence shown here is derived from an EMBL/GenBank/DDBJ whole genome shotgun (WGS) entry which is preliminary data.</text>
</comment>
<dbReference type="Gene3D" id="3.40.1410.10">
    <property type="entry name" value="Chorismate lyase-like"/>
    <property type="match status" value="1"/>
</dbReference>
<dbReference type="GO" id="GO:0003700">
    <property type="term" value="F:DNA-binding transcription factor activity"/>
    <property type="evidence" value="ECO:0007669"/>
    <property type="project" value="InterPro"/>
</dbReference>
<evidence type="ECO:0000259" key="4">
    <source>
        <dbReference type="PROSITE" id="PS50949"/>
    </source>
</evidence>
<dbReference type="InterPro" id="IPR036388">
    <property type="entry name" value="WH-like_DNA-bd_sf"/>
</dbReference>
<dbReference type="GO" id="GO:0003677">
    <property type="term" value="F:DNA binding"/>
    <property type="evidence" value="ECO:0007669"/>
    <property type="project" value="UniProtKB-KW"/>
</dbReference>
<dbReference type="Pfam" id="PF07702">
    <property type="entry name" value="UTRA"/>
    <property type="match status" value="1"/>
</dbReference>
<feature type="domain" description="HTH gntR-type" evidence="4">
    <location>
        <begin position="9"/>
        <end position="77"/>
    </location>
</feature>
<organism evidence="5 6">
    <name type="scientific">Candidatus Coprovicinus avistercoris</name>
    <dbReference type="NCBI Taxonomy" id="2840754"/>
    <lineage>
        <taxon>Bacteria</taxon>
        <taxon>Bacillati</taxon>
        <taxon>Actinomycetota</taxon>
        <taxon>Coriobacteriia</taxon>
        <taxon>Coriobacteriales</taxon>
        <taxon>Coriobacteriaceae</taxon>
        <taxon>Coriobacteriaceae incertae sedis</taxon>
        <taxon>Candidatus Coprovicinus</taxon>
    </lineage>
</organism>
<reference evidence="5" key="2">
    <citation type="journal article" date="2021" name="PeerJ">
        <title>Extensive microbial diversity within the chicken gut microbiome revealed by metagenomics and culture.</title>
        <authorList>
            <person name="Gilroy R."/>
            <person name="Ravi A."/>
            <person name="Getino M."/>
            <person name="Pursley I."/>
            <person name="Horton D.L."/>
            <person name="Alikhan N.F."/>
            <person name="Baker D."/>
            <person name="Gharbi K."/>
            <person name="Hall N."/>
            <person name="Watson M."/>
            <person name="Adriaenssens E.M."/>
            <person name="Foster-Nyarko E."/>
            <person name="Jarju S."/>
            <person name="Secka A."/>
            <person name="Antonio M."/>
            <person name="Oren A."/>
            <person name="Chaudhuri R.R."/>
            <person name="La Ragione R."/>
            <person name="Hildebrand F."/>
            <person name="Pallen M.J."/>
        </authorList>
    </citation>
    <scope>NUCLEOTIDE SEQUENCE</scope>
    <source>
        <strain evidence="5">ChiHjej12B11-29160</strain>
    </source>
</reference>
<dbReference type="PANTHER" id="PTHR44846">
    <property type="entry name" value="MANNOSYL-D-GLYCERATE TRANSPORT/METABOLISM SYSTEM REPRESSOR MNGR-RELATED"/>
    <property type="match status" value="1"/>
</dbReference>
<evidence type="ECO:0000256" key="3">
    <source>
        <dbReference type="ARBA" id="ARBA00023163"/>
    </source>
</evidence>
<dbReference type="FunFam" id="1.10.10.10:FF:000079">
    <property type="entry name" value="GntR family transcriptional regulator"/>
    <property type="match status" value="1"/>
</dbReference>
<dbReference type="Gene3D" id="1.10.10.10">
    <property type="entry name" value="Winged helix-like DNA-binding domain superfamily/Winged helix DNA-binding domain"/>
    <property type="match status" value="1"/>
</dbReference>
<dbReference type="InterPro" id="IPR000524">
    <property type="entry name" value="Tscrpt_reg_HTH_GntR"/>
</dbReference>
<dbReference type="SUPFAM" id="SSF46785">
    <property type="entry name" value="Winged helix' DNA-binding domain"/>
    <property type="match status" value="1"/>
</dbReference>
<dbReference type="InterPro" id="IPR036390">
    <property type="entry name" value="WH_DNA-bd_sf"/>
</dbReference>
<dbReference type="PRINTS" id="PR00035">
    <property type="entry name" value="HTHGNTR"/>
</dbReference>
<sequence>MTLDHSSPKALYLQLYDTLTDSIRRGAFNPGDAFPSESELVETYHVSRVTVRKALALMVQDGGLIRRKGRGTFVASPAFVESPRANGSFTLSCKERGVRPDTKLVSRKVVWASRSVATQLNLKEGESVICAERLRLINDVPAIIETDYFPQEMAFLMEANLVDDPILEVIFEGTGRMGHRHFDTFEVRFSGPTASRLLSVPERSALLGVNMTVYDEQDAPLYYNEQLVRSDIYKYAMGN</sequence>
<dbReference type="GO" id="GO:0045892">
    <property type="term" value="P:negative regulation of DNA-templated transcription"/>
    <property type="evidence" value="ECO:0007669"/>
    <property type="project" value="TreeGrafter"/>
</dbReference>
<dbReference type="CDD" id="cd07377">
    <property type="entry name" value="WHTH_GntR"/>
    <property type="match status" value="1"/>
</dbReference>
<evidence type="ECO:0000313" key="5">
    <source>
        <dbReference type="EMBL" id="HIU24382.1"/>
    </source>
</evidence>
<reference evidence="5" key="1">
    <citation type="submission" date="2020-10" db="EMBL/GenBank/DDBJ databases">
        <authorList>
            <person name="Gilroy R."/>
        </authorList>
    </citation>
    <scope>NUCLEOTIDE SEQUENCE</scope>
    <source>
        <strain evidence="5">ChiHjej12B11-29160</strain>
    </source>
</reference>
<dbReference type="Pfam" id="PF00392">
    <property type="entry name" value="GntR"/>
    <property type="match status" value="1"/>
</dbReference>
<dbReference type="PROSITE" id="PS50949">
    <property type="entry name" value="HTH_GNTR"/>
    <property type="match status" value="1"/>
</dbReference>
<dbReference type="EMBL" id="DVMQ01000017">
    <property type="protein sequence ID" value="HIU24382.1"/>
    <property type="molecule type" value="Genomic_DNA"/>
</dbReference>
<accession>A0A9D1L5S6</accession>
<dbReference type="AlphaFoldDB" id="A0A9D1L5S6"/>
<dbReference type="InterPro" id="IPR028978">
    <property type="entry name" value="Chorismate_lyase_/UTRA_dom_sf"/>
</dbReference>
<dbReference type="SUPFAM" id="SSF64288">
    <property type="entry name" value="Chorismate lyase-like"/>
    <property type="match status" value="1"/>
</dbReference>
<dbReference type="PANTHER" id="PTHR44846:SF1">
    <property type="entry name" value="MANNOSYL-D-GLYCERATE TRANSPORT_METABOLISM SYSTEM REPRESSOR MNGR-RELATED"/>
    <property type="match status" value="1"/>
</dbReference>
<keyword evidence="1" id="KW-0805">Transcription regulation</keyword>
<evidence type="ECO:0000256" key="1">
    <source>
        <dbReference type="ARBA" id="ARBA00023015"/>
    </source>
</evidence>
<dbReference type="SMART" id="SM00866">
    <property type="entry name" value="UTRA"/>
    <property type="match status" value="1"/>
</dbReference>
<dbReference type="InterPro" id="IPR011663">
    <property type="entry name" value="UTRA"/>
</dbReference>
<dbReference type="Proteomes" id="UP000824078">
    <property type="component" value="Unassembled WGS sequence"/>
</dbReference>
<name>A0A9D1L5S6_9ACTN</name>
<evidence type="ECO:0000256" key="2">
    <source>
        <dbReference type="ARBA" id="ARBA00023125"/>
    </source>
</evidence>
<keyword evidence="3" id="KW-0804">Transcription</keyword>
<dbReference type="InterPro" id="IPR050679">
    <property type="entry name" value="Bact_HTH_transcr_reg"/>
</dbReference>
<proteinExistence type="predicted"/>
<keyword evidence="2" id="KW-0238">DNA-binding</keyword>
<gene>
    <name evidence="5" type="ORF">IAD17_05625</name>
</gene>
<dbReference type="SMART" id="SM00345">
    <property type="entry name" value="HTH_GNTR"/>
    <property type="match status" value="1"/>
</dbReference>